<evidence type="ECO:0000313" key="1">
    <source>
        <dbReference type="EMBL" id="KKL75001.1"/>
    </source>
</evidence>
<dbReference type="AlphaFoldDB" id="A0A0F9F929"/>
<gene>
    <name evidence="1" type="ORF">LCGC14_2059280</name>
</gene>
<protein>
    <submittedName>
        <fullName evidence="1">Uncharacterized protein</fullName>
    </submittedName>
</protein>
<dbReference type="EMBL" id="LAZR01024480">
    <property type="protein sequence ID" value="KKL75001.1"/>
    <property type="molecule type" value="Genomic_DNA"/>
</dbReference>
<comment type="caution">
    <text evidence="1">The sequence shown here is derived from an EMBL/GenBank/DDBJ whole genome shotgun (WGS) entry which is preliminary data.</text>
</comment>
<name>A0A0F9F929_9ZZZZ</name>
<organism evidence="1">
    <name type="scientific">marine sediment metagenome</name>
    <dbReference type="NCBI Taxonomy" id="412755"/>
    <lineage>
        <taxon>unclassified sequences</taxon>
        <taxon>metagenomes</taxon>
        <taxon>ecological metagenomes</taxon>
    </lineage>
</organism>
<reference evidence="1" key="1">
    <citation type="journal article" date="2015" name="Nature">
        <title>Complex archaea that bridge the gap between prokaryotes and eukaryotes.</title>
        <authorList>
            <person name="Spang A."/>
            <person name="Saw J.H."/>
            <person name="Jorgensen S.L."/>
            <person name="Zaremba-Niedzwiedzka K."/>
            <person name="Martijn J."/>
            <person name="Lind A.E."/>
            <person name="van Eijk R."/>
            <person name="Schleper C."/>
            <person name="Guy L."/>
            <person name="Ettema T.J."/>
        </authorList>
    </citation>
    <scope>NUCLEOTIDE SEQUENCE</scope>
</reference>
<proteinExistence type="predicted"/>
<accession>A0A0F9F929</accession>
<sequence length="91" mass="10865">MDKINILEGDWSSNSYYDQVLPELSRAGVTICKQEIIPLTRLYDSEYWNSLRSIHRIDIALLDYRHWNYDDKTFFEYIQKVAEINFPAICV</sequence>
<feature type="non-terminal residue" evidence="1">
    <location>
        <position position="91"/>
    </location>
</feature>